<name>A0A392RFC0_9FABA</name>
<feature type="compositionally biased region" description="Polar residues" evidence="1">
    <location>
        <begin position="1"/>
        <end position="21"/>
    </location>
</feature>
<dbReference type="AlphaFoldDB" id="A0A392RFC0"/>
<organism evidence="2 3">
    <name type="scientific">Trifolium medium</name>
    <dbReference type="NCBI Taxonomy" id="97028"/>
    <lineage>
        <taxon>Eukaryota</taxon>
        <taxon>Viridiplantae</taxon>
        <taxon>Streptophyta</taxon>
        <taxon>Embryophyta</taxon>
        <taxon>Tracheophyta</taxon>
        <taxon>Spermatophyta</taxon>
        <taxon>Magnoliopsida</taxon>
        <taxon>eudicotyledons</taxon>
        <taxon>Gunneridae</taxon>
        <taxon>Pentapetalae</taxon>
        <taxon>rosids</taxon>
        <taxon>fabids</taxon>
        <taxon>Fabales</taxon>
        <taxon>Fabaceae</taxon>
        <taxon>Papilionoideae</taxon>
        <taxon>50 kb inversion clade</taxon>
        <taxon>NPAAA clade</taxon>
        <taxon>Hologalegina</taxon>
        <taxon>IRL clade</taxon>
        <taxon>Trifolieae</taxon>
        <taxon>Trifolium</taxon>
    </lineage>
</organism>
<sequence length="136" mass="15201">QVVEELNQQLLNPESETNQTSLEKEIQESEEKKKEKTKEEKQETKEVDTSKDKPSPTTSQKDLVDSHLQTDITEKGKTQAQPDSQQVEGFHPQKGIEEIQPDPGQNKPEVETPTINEEQTPAQVGLQGASVIEAIN</sequence>
<evidence type="ECO:0000313" key="3">
    <source>
        <dbReference type="Proteomes" id="UP000265520"/>
    </source>
</evidence>
<evidence type="ECO:0000313" key="2">
    <source>
        <dbReference type="EMBL" id="MCI35308.1"/>
    </source>
</evidence>
<keyword evidence="3" id="KW-1185">Reference proteome</keyword>
<protein>
    <submittedName>
        <fullName evidence="2">Uncharacterized protein</fullName>
    </submittedName>
</protein>
<feature type="compositionally biased region" description="Basic and acidic residues" evidence="1">
    <location>
        <begin position="22"/>
        <end position="54"/>
    </location>
</feature>
<comment type="caution">
    <text evidence="2">The sequence shown here is derived from an EMBL/GenBank/DDBJ whole genome shotgun (WGS) entry which is preliminary data.</text>
</comment>
<feature type="non-terminal residue" evidence="2">
    <location>
        <position position="1"/>
    </location>
</feature>
<accession>A0A392RFC0</accession>
<dbReference type="EMBL" id="LXQA010222154">
    <property type="protein sequence ID" value="MCI35308.1"/>
    <property type="molecule type" value="Genomic_DNA"/>
</dbReference>
<feature type="non-terminal residue" evidence="2">
    <location>
        <position position="136"/>
    </location>
</feature>
<proteinExistence type="predicted"/>
<feature type="compositionally biased region" description="Polar residues" evidence="1">
    <location>
        <begin position="55"/>
        <end position="71"/>
    </location>
</feature>
<feature type="region of interest" description="Disordered" evidence="1">
    <location>
        <begin position="1"/>
        <end position="136"/>
    </location>
</feature>
<evidence type="ECO:0000256" key="1">
    <source>
        <dbReference type="SAM" id="MobiDB-lite"/>
    </source>
</evidence>
<dbReference type="Proteomes" id="UP000265520">
    <property type="component" value="Unassembled WGS sequence"/>
</dbReference>
<feature type="compositionally biased region" description="Polar residues" evidence="1">
    <location>
        <begin position="113"/>
        <end position="122"/>
    </location>
</feature>
<feature type="compositionally biased region" description="Polar residues" evidence="1">
    <location>
        <begin position="78"/>
        <end position="87"/>
    </location>
</feature>
<reference evidence="2 3" key="1">
    <citation type="journal article" date="2018" name="Front. Plant Sci.">
        <title>Red Clover (Trifolium pratense) and Zigzag Clover (T. medium) - A Picture of Genomic Similarities and Differences.</title>
        <authorList>
            <person name="Dluhosova J."/>
            <person name="Istvanek J."/>
            <person name="Nedelnik J."/>
            <person name="Repkova J."/>
        </authorList>
    </citation>
    <scope>NUCLEOTIDE SEQUENCE [LARGE SCALE GENOMIC DNA]</scope>
    <source>
        <strain evidence="3">cv. 10/8</strain>
        <tissue evidence="2">Leaf</tissue>
    </source>
</reference>